<name>A0A2W2DNR0_9ACTN</name>
<proteinExistence type="predicted"/>
<accession>A0A2W2DNR0</accession>
<gene>
    <name evidence="1" type="ORF">C1J01_41920</name>
</gene>
<feature type="non-terminal residue" evidence="1">
    <location>
        <position position="1"/>
    </location>
</feature>
<keyword evidence="1" id="KW-0808">Transferase</keyword>
<dbReference type="Proteomes" id="UP000249304">
    <property type="component" value="Unassembled WGS sequence"/>
</dbReference>
<reference evidence="1 2" key="1">
    <citation type="submission" date="2018-01" db="EMBL/GenBank/DDBJ databases">
        <title>Draft genome sequence of Nonomuraea sp. KC333.</title>
        <authorList>
            <person name="Sahin N."/>
            <person name="Saygin H."/>
            <person name="Ay H."/>
        </authorList>
    </citation>
    <scope>NUCLEOTIDE SEQUENCE [LARGE SCALE GENOMIC DNA]</scope>
    <source>
        <strain evidence="1 2">KC333</strain>
    </source>
</reference>
<comment type="caution">
    <text evidence="1">The sequence shown here is derived from an EMBL/GenBank/DDBJ whole genome shotgun (WGS) entry which is preliminary data.</text>
</comment>
<keyword evidence="2" id="KW-1185">Reference proteome</keyword>
<dbReference type="SUPFAM" id="SSF100879">
    <property type="entry name" value="Lesion bypass DNA polymerase (Y-family), little finger domain"/>
    <property type="match status" value="1"/>
</dbReference>
<dbReference type="GO" id="GO:0003684">
    <property type="term" value="F:damaged DNA binding"/>
    <property type="evidence" value="ECO:0007669"/>
    <property type="project" value="InterPro"/>
</dbReference>
<dbReference type="EC" id="2.7.7.7" evidence="1"/>
<dbReference type="GO" id="GO:0006281">
    <property type="term" value="P:DNA repair"/>
    <property type="evidence" value="ECO:0007669"/>
    <property type="project" value="InterPro"/>
</dbReference>
<sequence>TTDPATVTRTALAILDRFDLTRPIRLLGVGVDYTMPEQ</sequence>
<dbReference type="InterPro" id="IPR036775">
    <property type="entry name" value="DNA_pol_Y-fam_lit_finger_sf"/>
</dbReference>
<evidence type="ECO:0000313" key="1">
    <source>
        <dbReference type="EMBL" id="PZG06805.1"/>
    </source>
</evidence>
<dbReference type="GO" id="GO:0003887">
    <property type="term" value="F:DNA-directed DNA polymerase activity"/>
    <property type="evidence" value="ECO:0007669"/>
    <property type="project" value="UniProtKB-EC"/>
</dbReference>
<organism evidence="1 2">
    <name type="scientific">Nonomuraea aridisoli</name>
    <dbReference type="NCBI Taxonomy" id="2070368"/>
    <lineage>
        <taxon>Bacteria</taxon>
        <taxon>Bacillati</taxon>
        <taxon>Actinomycetota</taxon>
        <taxon>Actinomycetes</taxon>
        <taxon>Streptosporangiales</taxon>
        <taxon>Streptosporangiaceae</taxon>
        <taxon>Nonomuraea</taxon>
    </lineage>
</organism>
<evidence type="ECO:0000313" key="2">
    <source>
        <dbReference type="Proteomes" id="UP000249304"/>
    </source>
</evidence>
<dbReference type="AlphaFoldDB" id="A0A2W2DNR0"/>
<dbReference type="EMBL" id="POUD01000318">
    <property type="protein sequence ID" value="PZG06805.1"/>
    <property type="molecule type" value="Genomic_DNA"/>
</dbReference>
<keyword evidence="1" id="KW-0548">Nucleotidyltransferase</keyword>
<protein>
    <submittedName>
        <fullName evidence="1">DNA polymerase IV</fullName>
        <ecNumber evidence="1">2.7.7.7</ecNumber>
    </submittedName>
</protein>